<feature type="domain" description="MAM" evidence="2">
    <location>
        <begin position="2858"/>
        <end position="3019"/>
    </location>
</feature>
<dbReference type="CDD" id="cd06263">
    <property type="entry name" value="MAM"/>
    <property type="match status" value="24"/>
</dbReference>
<dbReference type="InterPro" id="IPR013320">
    <property type="entry name" value="ConA-like_dom_sf"/>
</dbReference>
<feature type="domain" description="MAM" evidence="2">
    <location>
        <begin position="2692"/>
        <end position="2854"/>
    </location>
</feature>
<dbReference type="PANTHER" id="PTHR23282:SF101">
    <property type="entry name" value="MAM DOMAIN-CONTAINING PROTEIN"/>
    <property type="match status" value="1"/>
</dbReference>
<feature type="domain" description="MAM" evidence="2">
    <location>
        <begin position="1959"/>
        <end position="2125"/>
    </location>
</feature>
<feature type="domain" description="MAM" evidence="2">
    <location>
        <begin position="1270"/>
        <end position="1435"/>
    </location>
</feature>
<feature type="domain" description="MAM" evidence="2">
    <location>
        <begin position="2325"/>
        <end position="2494"/>
    </location>
</feature>
<dbReference type="Proteomes" id="UP000663879">
    <property type="component" value="Unassembled WGS sequence"/>
</dbReference>
<feature type="domain" description="MAM" evidence="2">
    <location>
        <begin position="4245"/>
        <end position="4405"/>
    </location>
</feature>
<dbReference type="EMBL" id="CAJNOC010000301">
    <property type="protein sequence ID" value="CAF0741635.1"/>
    <property type="molecule type" value="Genomic_DNA"/>
</dbReference>
<feature type="domain" description="MAM" evidence="2">
    <location>
        <begin position="3901"/>
        <end position="4062"/>
    </location>
</feature>
<evidence type="ECO:0000313" key="3">
    <source>
        <dbReference type="EMBL" id="CAF0741635.1"/>
    </source>
</evidence>
<dbReference type="SMART" id="SM00137">
    <property type="entry name" value="MAM"/>
    <property type="match status" value="25"/>
</dbReference>
<evidence type="ECO:0000256" key="1">
    <source>
        <dbReference type="SAM" id="SignalP"/>
    </source>
</evidence>
<dbReference type="InterPro" id="IPR000998">
    <property type="entry name" value="MAM_dom"/>
</dbReference>
<evidence type="ECO:0000313" key="4">
    <source>
        <dbReference type="Proteomes" id="UP000663879"/>
    </source>
</evidence>
<feature type="domain" description="MAM" evidence="2">
    <location>
        <begin position="197"/>
        <end position="358"/>
    </location>
</feature>
<comment type="caution">
    <text evidence="3">The sequence shown here is derived from an EMBL/GenBank/DDBJ whole genome shotgun (WGS) entry which is preliminary data.</text>
</comment>
<feature type="domain" description="MAM" evidence="2">
    <location>
        <begin position="1090"/>
        <end position="1264"/>
    </location>
</feature>
<feature type="domain" description="MAM" evidence="2">
    <location>
        <begin position="2164"/>
        <end position="2321"/>
    </location>
</feature>
<feature type="non-terminal residue" evidence="3">
    <location>
        <position position="1"/>
    </location>
</feature>
<feature type="domain" description="MAM" evidence="2">
    <location>
        <begin position="3021"/>
        <end position="3185"/>
    </location>
</feature>
<dbReference type="PROSITE" id="PS00740">
    <property type="entry name" value="MAM_1"/>
    <property type="match status" value="2"/>
</dbReference>
<reference evidence="3" key="1">
    <citation type="submission" date="2021-02" db="EMBL/GenBank/DDBJ databases">
        <authorList>
            <person name="Nowell W R."/>
        </authorList>
    </citation>
    <scope>NUCLEOTIDE SEQUENCE</scope>
    <source>
        <strain evidence="3">Ploen Becks lab</strain>
    </source>
</reference>
<dbReference type="InterPro" id="IPR051560">
    <property type="entry name" value="MAM_domain-containing"/>
</dbReference>
<feature type="domain" description="MAM" evidence="2">
    <location>
        <begin position="3559"/>
        <end position="3720"/>
    </location>
</feature>
<feature type="domain" description="MAM" evidence="2">
    <location>
        <begin position="553"/>
        <end position="717"/>
    </location>
</feature>
<feature type="domain" description="MAM" evidence="2">
    <location>
        <begin position="727"/>
        <end position="889"/>
    </location>
</feature>
<dbReference type="SUPFAM" id="SSF49899">
    <property type="entry name" value="Concanavalin A-like lectins/glucanases"/>
    <property type="match status" value="25"/>
</dbReference>
<proteinExistence type="predicted"/>
<evidence type="ECO:0000259" key="2">
    <source>
        <dbReference type="PROSITE" id="PS50060"/>
    </source>
</evidence>
<feature type="chain" id="PRO_5032527064" description="MAM domain-containing protein" evidence="1">
    <location>
        <begin position="24"/>
        <end position="4416"/>
    </location>
</feature>
<feature type="domain" description="MAM" evidence="2">
    <location>
        <begin position="31"/>
        <end position="196"/>
    </location>
</feature>
<sequence length="4416" mass="495356">MNEIFRSILSLIFAIPLISNIQAINSTTTSFDCDFEAGTCGWTNDLSGDFYWTRKQGLTSSSTWVPNADFTTGSSSGWYLYIDSSLPNQPNRKARIRSIMVTKSANSASCLQFAYFLFGDNVGKLNMYITPGSGIPANPAFTVEGSKGNAWLIEKFSLNFGINFSFDIVLEGIVGDGAKGTLALDDIFISDGACQKEECDFEDPSICGYTNDLTGNFNWTRNAGQTDSLSTGPSFDHSTGTSFGHYMYIESSYPQNKGDLARLLTQKLDKGVYCLDFYFHMWGTSIGVLNILTKTESGTFSSPIWTRGNNYGNQWNLAETNVRSSEKFQIVFEGVVGSSWLGDIAIDDIKIENRECSPLGFCSFDSNPRFCTWENLEGNADDFDWEDGTGETTSIKGPSVDNTFGNSKGHYIFLDLSPPRKQNDKAILSSLIFPSSKNQCLRFWYSINGNGVGSIQVDILYDNNSRETLWKLSQDKGDQWLQGTVGFSSKNMTYRIYFIGTKGINEQGHIALDDLLIADTNCTIQPSDVLNELAALTTKPAPTTTRPLASQEITCNFDNNNKCGWIDDSSAPLKWTLNKGQTSSSDTGPTFDVSRNGYYIYLETSGVKKGDAARILSQPINSTLVKNIHCLSFYYHLYGETIGELNIKILTPVGLTTEPIWKRTEQHGNLWLKGHVNLQSQNVPEYQIVFEAIAGTSYTGDVAIDEIEFIPNKRCPPISEFGNSVTHYCDFETDECGYTITGGTVSKWQRSKPLSLILGDQPPTDNTLQTLNGYYFKSSGLTSANQVSRFTTMMFNPLTYGKCLNFYLFSNGGSTPSLKVFYKLNTSDTENLIFSPSVTQSKNWVNFELEIPENQNAYQIIFESTSRVGIGASNLGIDDLSIRRGACRKHPGDCDFETSEFCSWSNSKDDDFDWLLHQGATPSTSTGPSIDHTLSNANGTFIYLEASYPRVKNDKAWLVSETFNDPSTCFSFWYHMYGNSIGNLRIYFSDSNMTTKNLLWELSAQQSINQTDWKFAVVPLSNINQDYKLLIEGTIGVGPFSTTTNGDIAIDDLSFTKFDDSCIRQPVNSLPTQPPTKPTTLTPPQVYDGFICDFESDFCGWFQTLDSTVNWDRKTGKSYGGPKVDHTYGRNDTYYIFFESEDDYYDYYWWGGSSGSRDRSKLISPNINGNLKQCLQFWYYMYGTRVGELSVYLRVKNENGNYTQSQAVWKMKNSHGNHWNLGNIQFEGGNQSVTNFIIEGYAGTSSSGDIALDDIGFKYGDCEDANFTSVTCDFEEDHICGYQPDQKADFNWARNKGTTLSVQTGPTIDVTTGSSFGYYMYIETSLPQTYNQKARLISPTQDFKQGKCLYFWYHAYGKDVGALNVYSEIQIDSVNKPKNLLWAISRDQGDNWFLARVPTDYSNNFKIVFEGVVGKSYFGDVAIDDVYMSKYACSQPFNCDFENIEYEFCSWINVNNSIDDFDWEVRSSSDSNDFGLIADNTQGDLNGHFALSNGKKLNHYSRIISENMPPTSSSGDCLSFYFYFNGASGVNLTIRLAEYKKNVTDLWSLRDNQISMNKWNFGQLFFKTNDTYRIYIDGVAGSDGKNFVGVDDLVLKPSSGVCNFAPIEAAVSLTPSPLTTTPILPTTPPHMKEYDCDFESKCLWQETNPSNLYINWIILNATSVSNGPSTDHTLGTDKGSFISPIIKNYSPYTSSSYESPRLNITACLQFWYYMSGSETASLSVSKKGQSFSSTLWTTTTTSNSNWNFGQINFKNPSSETFQFKFDFGVKNFNFDGLVAIDDITVLNGTCKAIDLCDFENGDFCDYIKDLTSDFQWILGNGTSVQINGNSIVDHTTGTDQGSFAYVLTSNQTINKKARLLSHVIERTSGSCIHFYYYTDRNNQDQINVYAKSLDNLGSPLWSISGYTENEWQVAQASVVSLSNTWQAVIEVVKNSNSNQNGIIAIDDIRITRGACPNPGDCNFEDGSLCEYRNINGSELNWVVRRGYGPNLFTGPNYDHTLGNIDGRYALLNTQTPAQTNWTGRLESEIIQGSSSPKCVKFWYHMRASISSYLGTLNVWKYKLDTKEKILLWTLRYAQGSDWNQGRVSYTEMSSHTIIFEGIRGTNLGDIALDDIEIVPSSGCNILPTTANPVLTTTISSTLFTTTPTSTIPLTTYIWNSQSEFDCNFELDFCSWTNDTTADYTWLRQNPSTFSFSSAPTEDHTYQNKSGFYIRTDPTKRSNSRFRLQSAQVNELRDKCFEFYYHAFGSDINALNVYLKQNGQLGTPRWTRSRNQGKGWQRGELKIKNMKSSYQIVLEGVVGMSLGVIAVDDVRLLDECPTKIDRFCDFENDNLCSYANLPINDINWKRGTPTDVQGPSNDHSTGSAFGNFMYLNGISTNKPQRGFLASNVINPNNEQCVEFYYYHIPTTIGSLNIYAKFTSDNASSLGFPLWTEPFVNTEGDTWHLAQVSLGHAITNLPYQVIFEEYVSGSKPGTNFSVFLDDVFIRDSSCLPPGDCDFENGYCSWSLIQNSSSASWVIDSGNQNDPFRPLIDHSSGGQNGKYIFVESGSAGNLAVLSSPVFVQPTSIRGRCVTFWFYISGVSTGSISFYIKNLQTKARTLVWKNGAYDNASLEWNYGSFGFYNENEYSVEIEGLSGSSQSSIGLDDIIFKDSQFCSVTPSSANPGPGLPIPSSTTTSTKFPITTPIPSVYDCDFETSYCNWKNDLTLPMNWTRIQGSTSTLDTGAEFDHTLGTKNGWFVYIETSLPSKQNDTARLESIPIAGYPSISCLSFFYHMRGEHIDTLKVYTKTQTTANETIIWSKSGNQGNKWFNGRINLNSPDIFTVVFEGRRGNGYNGDICLDDISITDGYCETNGIFNCDFEKDLCGLENDITGKFNWTRRAGRYYVTTGPTVDHTTSSATGYYALFDAYSKQNGDKAGLITPTFPFISEGYCLTWYYHMFGNDMGKMNIYIKVDDKKGLLWRFGENVGNIWNSGQLTISKILDYQNFSIIFEGERVEGATTLMALDDISLVQGSCQSFGSCTFEDDEYCLWTNVLDVRDQFDWEFGSSQTISVGTGPSFDHTLGTTLGSYLFIEASSPIVKGDKAILESTLFLPTPSYGLCFDFWYHMYGTGMGTLNIYTNSTNMSTLIWSQSGNKGNKWLNGQVNIISTRSFRINIEAVRGSDYLSDIAIDDFDFLERPCNIIPDNADPNVILTTTVSSTTTKTIKPTGQFDCNFENDLCIWTQSRESIFNWTRSQGKLGNQISGPIEFDHTLSSSNGWYIFANVANKRKTDLARLETTIQFNTPKCMDFYYYFYSNAKYKFNLYVKVNGQLGYPIWSRSDANADFWRLGRVTVKSGSTYQIVLELTSIEFGSQNDIFGIDDAFFTDGECKEGSDLNELCTFSSGNTCGYMFNSSSNFKWEVYTPELIGKSIDSKAGPLPINDHTTDGLGSGYVFAKSSGFKLNNSATMTSQVFQPLSTNNQNNSARCLEFYFFLQDTNSIILNVKAFTPRSSVIYPLWSRDYDHSNFWWKGEVNIKLLQNYSVIFEAVVGTNPSNGLVALDDIILRNGSCSNTPGTCDFDRKDFCNWINVNDTDDFDWRLEYGNTMTVGTGPSLDHTTASLYGYYIYIESSSPTKKGWKAHLLSEPMIGSSDGCMIFWYHMYGKGIGTLNVYLLSDTNKDLLWTLSGEIGQQWYQGLAPFKSNTRHQIMFEGIRGETDLGDIALDDLTIRRESCQVQPANAQPQIQSLSLINCGFENTTCNWQNETIGTQFNWTLNTGKTESGDTGPVNGALSTKSYVYIETSYTSLNDRARLISPVISKPTSEGYCLTFYYHMFGVDINTLEIKLIRNNQYKNETSIFRKIGPQLDKWLVQHVRLDSADINYDFKMAIDGIAGRSYRGDIAFDEISLDIGHCPPSRICDFEEGYCNWLNDTTSDFYWIRKNNGTDSGGTGPSYDHTTFSQNGHYIYIEASSPQTTGQKARLISPTYSRTNSEGDCFKFWYHLYGDGIGSFNIYTRQNGILKSVWSRSGNLGNYWRYGHVTVKSSVDFQIVLEGVVGRTFTGDAAVDDIEIENGACYSEGSCDFEDDFCGYYNTKEGDDFDWYRGQGQLYYITGPSVDHTTQTVLGYYAYINPINPQKQNDSAWLVSEVLTSPNSGCLTWYYNMYGRDIGKLSVFKRDRNAILNTLWNTTGDKGKNWLKGQVTISATPSYYDIIFEATVGDGYLGNIAIDDVEFVNGGTCEYFNSTTTPKPTTTLPKPFELFCDFENSFCDWSSDPSSDAQWQRQNGQNVKYGQAPLNDVTLQNSYGYYAYINSNYNGQLSTAILRSPSLNYIQETCLEFWYQLNGPINSGLTIALRNSNNRTELWKRLGNVADTWSHAYVRVPSNSTLNKWLEFEGDMSNIYDGYVAIDEVKLIIGQCPASQYCDFENEDI</sequence>
<feature type="domain" description="MAM" evidence="2">
    <location>
        <begin position="2496"/>
        <end position="2659"/>
    </location>
</feature>
<keyword evidence="4" id="KW-1185">Reference proteome</keyword>
<keyword evidence="1" id="KW-0732">Signal</keyword>
<feature type="domain" description="MAM" evidence="2">
    <location>
        <begin position="360"/>
        <end position="524"/>
    </location>
</feature>
<feature type="domain" description="MAM" evidence="2">
    <location>
        <begin position="3735"/>
        <end position="3899"/>
    </location>
</feature>
<feature type="domain" description="MAM" evidence="2">
    <location>
        <begin position="892"/>
        <end position="1064"/>
    </location>
</feature>
<dbReference type="OrthoDB" id="412155at2759"/>
<gene>
    <name evidence="3" type="ORF">OXX778_LOCUS3423</name>
</gene>
<dbReference type="GO" id="GO:0016020">
    <property type="term" value="C:membrane"/>
    <property type="evidence" value="ECO:0007669"/>
    <property type="project" value="InterPro"/>
</dbReference>
<dbReference type="Pfam" id="PF00629">
    <property type="entry name" value="MAM"/>
    <property type="match status" value="25"/>
</dbReference>
<feature type="domain" description="MAM" evidence="2">
    <location>
        <begin position="3214"/>
        <end position="3375"/>
    </location>
</feature>
<dbReference type="PROSITE" id="PS50060">
    <property type="entry name" value="MAM_2"/>
    <property type="match status" value="25"/>
</dbReference>
<feature type="domain" description="MAM" evidence="2">
    <location>
        <begin position="1634"/>
        <end position="1792"/>
    </location>
</feature>
<name>A0A813NQI8_9BILA</name>
<dbReference type="Gene3D" id="2.60.120.200">
    <property type="match status" value="25"/>
</dbReference>
<feature type="domain" description="MAM" evidence="2">
    <location>
        <begin position="4064"/>
        <end position="4226"/>
    </location>
</feature>
<dbReference type="PANTHER" id="PTHR23282">
    <property type="entry name" value="APICAL ENDOSOMAL GLYCOPROTEIN PRECURSOR"/>
    <property type="match status" value="1"/>
</dbReference>
<organism evidence="3 4">
    <name type="scientific">Brachionus calyciflorus</name>
    <dbReference type="NCBI Taxonomy" id="104777"/>
    <lineage>
        <taxon>Eukaryota</taxon>
        <taxon>Metazoa</taxon>
        <taxon>Spiralia</taxon>
        <taxon>Gnathifera</taxon>
        <taxon>Rotifera</taxon>
        <taxon>Eurotatoria</taxon>
        <taxon>Monogononta</taxon>
        <taxon>Pseudotrocha</taxon>
        <taxon>Ploima</taxon>
        <taxon>Brachionidae</taxon>
        <taxon>Brachionus</taxon>
    </lineage>
</organism>
<feature type="domain" description="MAM" evidence="2">
    <location>
        <begin position="1437"/>
        <end position="1604"/>
    </location>
</feature>
<feature type="domain" description="MAM" evidence="2">
    <location>
        <begin position="3381"/>
        <end position="3556"/>
    </location>
</feature>
<feature type="domain" description="MAM" evidence="2">
    <location>
        <begin position="1794"/>
        <end position="1957"/>
    </location>
</feature>
<feature type="signal peptide" evidence="1">
    <location>
        <begin position="1"/>
        <end position="23"/>
    </location>
</feature>
<accession>A0A813NQI8</accession>
<protein>
    <recommendedName>
        <fullName evidence="2">MAM domain-containing protein</fullName>
    </recommendedName>
</protein>